<name>A0ABR4Q059_9CEST</name>
<protein>
    <submittedName>
        <fullName evidence="1">Uncharacterized protein</fullName>
    </submittedName>
</protein>
<comment type="caution">
    <text evidence="1">The sequence shown here is derived from an EMBL/GenBank/DDBJ whole genome shotgun (WGS) entry which is preliminary data.</text>
</comment>
<dbReference type="Proteomes" id="UP001651158">
    <property type="component" value="Unassembled WGS sequence"/>
</dbReference>
<keyword evidence="2" id="KW-1185">Reference proteome</keyword>
<proteinExistence type="predicted"/>
<gene>
    <name evidence="1" type="ORF">TcWFU_000868</name>
</gene>
<dbReference type="EMBL" id="JAKROA010000024">
    <property type="protein sequence ID" value="KAL5102788.1"/>
    <property type="molecule type" value="Genomic_DNA"/>
</dbReference>
<evidence type="ECO:0000313" key="1">
    <source>
        <dbReference type="EMBL" id="KAL5102788.1"/>
    </source>
</evidence>
<accession>A0ABR4Q059</accession>
<sequence length="265" mass="28787">MMEISERNQLGMLVHNPRLASTAYQKGKRAEDMQLQASGRFALNDGDGDCGGYHAKKSVVEGRSASRLIYGQVELSTKPKVLPSSKCPRDSVIYFAVEKLPFHWAPDGSAADCVVVTLKEMQSAGTVYDVEKKWGKANALEVNALSFSFNSKDDITLCSVEMRMRYYESSGVAVAPVRADPQRPNEPPVLHISSPHQTPDSTTYSVRTLNTTSRNPVANSTAPPTTIEETARAAESSKLVLSILEATTLINDSLAALVCHLSTLP</sequence>
<reference evidence="1 2" key="1">
    <citation type="journal article" date="2022" name="Front. Cell. Infect. Microbiol.">
        <title>The Genomes of Two Strains of Taenia crassiceps the Animal Model for the Study of Human Cysticercosis.</title>
        <authorList>
            <person name="Bobes R.J."/>
            <person name="Estrada K."/>
            <person name="Rios-Valencia D.G."/>
            <person name="Calderon-Gallegos A."/>
            <person name="de la Torre P."/>
            <person name="Carrero J.C."/>
            <person name="Sanchez-Flores A."/>
            <person name="Laclette J.P."/>
        </authorList>
    </citation>
    <scope>NUCLEOTIDE SEQUENCE [LARGE SCALE GENOMIC DNA]</scope>
    <source>
        <strain evidence="1">WFUcys</strain>
    </source>
</reference>
<organism evidence="1 2">
    <name type="scientific">Taenia crassiceps</name>
    <dbReference type="NCBI Taxonomy" id="6207"/>
    <lineage>
        <taxon>Eukaryota</taxon>
        <taxon>Metazoa</taxon>
        <taxon>Spiralia</taxon>
        <taxon>Lophotrochozoa</taxon>
        <taxon>Platyhelminthes</taxon>
        <taxon>Cestoda</taxon>
        <taxon>Eucestoda</taxon>
        <taxon>Cyclophyllidea</taxon>
        <taxon>Taeniidae</taxon>
        <taxon>Taenia</taxon>
    </lineage>
</organism>
<evidence type="ECO:0000313" key="2">
    <source>
        <dbReference type="Proteomes" id="UP001651158"/>
    </source>
</evidence>